<sequence length="178" mass="20143">MKNVMLGLCLLGLTSLAFAQTTPQNGNDSDVEEVQLTGVTISPLNLSYLNKVQDPHTPEEVVQLENTAARYDIKRSDVFDGSFEAYEVIFEQTDGGIVATYDREGKITSSLERFKNVALPVHIREMVYLKHPGWTITKDAYIVSYYEDLEEVQKIYKLQLKKGKQKKTLKCDSEGNML</sequence>
<evidence type="ECO:0000256" key="1">
    <source>
        <dbReference type="SAM" id="SignalP"/>
    </source>
</evidence>
<gene>
    <name evidence="2" type="ORF">CLV82_2281</name>
</gene>
<comment type="caution">
    <text evidence="2">The sequence shown here is derived from an EMBL/GenBank/DDBJ whole genome shotgun (WGS) entry which is preliminary data.</text>
</comment>
<accession>A0A4V3D3W2</accession>
<feature type="signal peptide" evidence="1">
    <location>
        <begin position="1"/>
        <end position="19"/>
    </location>
</feature>
<dbReference type="Proteomes" id="UP000295468">
    <property type="component" value="Unassembled WGS sequence"/>
</dbReference>
<protein>
    <recommendedName>
        <fullName evidence="4">Nicotinate-nucleotide adenylyltransferase</fullName>
    </recommendedName>
</protein>
<organism evidence="2 3">
    <name type="scientific">Zeaxanthinibacter enoshimensis</name>
    <dbReference type="NCBI Taxonomy" id="392009"/>
    <lineage>
        <taxon>Bacteria</taxon>
        <taxon>Pseudomonadati</taxon>
        <taxon>Bacteroidota</taxon>
        <taxon>Flavobacteriia</taxon>
        <taxon>Flavobacteriales</taxon>
        <taxon>Flavobacteriaceae</taxon>
        <taxon>Zeaxanthinibacter</taxon>
    </lineage>
</organism>
<evidence type="ECO:0008006" key="4">
    <source>
        <dbReference type="Google" id="ProtNLM"/>
    </source>
</evidence>
<dbReference type="OrthoDB" id="1428473at2"/>
<keyword evidence="1" id="KW-0732">Signal</keyword>
<evidence type="ECO:0000313" key="3">
    <source>
        <dbReference type="Proteomes" id="UP000295468"/>
    </source>
</evidence>
<keyword evidence="3" id="KW-1185">Reference proteome</keyword>
<dbReference type="EMBL" id="SNYI01000002">
    <property type="protein sequence ID" value="TDQ31573.1"/>
    <property type="molecule type" value="Genomic_DNA"/>
</dbReference>
<dbReference type="RefSeq" id="WP_133644385.1">
    <property type="nucleotide sequence ID" value="NZ_SNYI01000002.1"/>
</dbReference>
<proteinExistence type="predicted"/>
<reference evidence="2 3" key="1">
    <citation type="submission" date="2019-03" db="EMBL/GenBank/DDBJ databases">
        <title>Genomic Encyclopedia of Archaeal and Bacterial Type Strains, Phase II (KMG-II): from individual species to whole genera.</title>
        <authorList>
            <person name="Goeker M."/>
        </authorList>
    </citation>
    <scope>NUCLEOTIDE SEQUENCE [LARGE SCALE GENOMIC DNA]</scope>
    <source>
        <strain evidence="2 3">DSM 18435</strain>
    </source>
</reference>
<dbReference type="SUPFAM" id="SSF160574">
    <property type="entry name" value="BT0923-like"/>
    <property type="match status" value="1"/>
</dbReference>
<name>A0A4V3D3W2_9FLAO</name>
<dbReference type="AlphaFoldDB" id="A0A4V3D3W2"/>
<feature type="chain" id="PRO_5020842728" description="Nicotinate-nucleotide adenylyltransferase" evidence="1">
    <location>
        <begin position="20"/>
        <end position="178"/>
    </location>
</feature>
<evidence type="ECO:0000313" key="2">
    <source>
        <dbReference type="EMBL" id="TDQ31573.1"/>
    </source>
</evidence>